<dbReference type="EMBL" id="GG745552">
    <property type="protein sequence ID" value="EFD92846.1"/>
    <property type="molecule type" value="Genomic_DNA"/>
</dbReference>
<keyword evidence="1" id="KW-0472">Membrane</keyword>
<keyword evidence="1" id="KW-0812">Transmembrane</keyword>
<dbReference type="AlphaFoldDB" id="D6GVC5"/>
<evidence type="ECO:0000313" key="2">
    <source>
        <dbReference type="EMBL" id="EFD92846.1"/>
    </source>
</evidence>
<keyword evidence="1" id="KW-1133">Transmembrane helix</keyword>
<organism evidence="2 3">
    <name type="scientific">Candidatus Parvarchaeum acidophilus ARMAN-5</name>
    <dbReference type="NCBI Taxonomy" id="662762"/>
    <lineage>
        <taxon>Archaea</taxon>
        <taxon>Candidatus Parvarchaeota</taxon>
        <taxon>Candidatus Parvarchaeum</taxon>
    </lineage>
</organism>
<protein>
    <submittedName>
        <fullName evidence="2">Uncharacterized protein</fullName>
    </submittedName>
</protein>
<evidence type="ECO:0000256" key="1">
    <source>
        <dbReference type="SAM" id="Phobius"/>
    </source>
</evidence>
<dbReference type="Proteomes" id="UP000009376">
    <property type="component" value="Unassembled WGS sequence"/>
</dbReference>
<feature type="transmembrane region" description="Helical" evidence="1">
    <location>
        <begin position="6"/>
        <end position="25"/>
    </location>
</feature>
<evidence type="ECO:0000313" key="3">
    <source>
        <dbReference type="Proteomes" id="UP000009376"/>
    </source>
</evidence>
<proteinExistence type="predicted"/>
<name>D6GVC5_PARA5</name>
<sequence>MKNNLIVLIFGIVIVFVIAYFLFFYNSAPSKHGTNSVEILYNSCKGCSDGALNIIKSLFHSNGADLLSKNVSFESVSGSSLVSQYSVTSLPTLIINETNVSTDTLDSLAYLNAFNVESNNFVLNTPFLAGVYKGIKYFDLIQNRSITAFDILNQSYVYKNTNTSVINPSEVLYLINGTNYTNKNKVEISFVYSNSSFSAVQSLIMYTALKAFGNFSNLSTLIAPRVAFSSSETLGDTEFYALNGSDYNSNYFYLEPSYLQNLSSSPYVNILEKQLFEFDQNSAYPLFSNIGNFMPFMDIGGRYIEVSSMINPKLFANKNITEIDNLITTNKTDGKAFNDSVYFVQTLLCSYIGYNTGVCSNSTIKNDLNNINSLT</sequence>
<accession>D6GVC5</accession>
<gene>
    <name evidence="2" type="ORF">BJBARM5_0437</name>
</gene>
<reference evidence="2 3" key="1">
    <citation type="journal article" date="2010" name="Proc. Natl. Acad. Sci. U.S.A.">
        <title>Enigmatic, ultrasmall, uncultivated Archaea.</title>
        <authorList>
            <person name="Baker B.J."/>
            <person name="Comolli L.R."/>
            <person name="Dick G.J."/>
            <person name="Hauser L.J."/>
            <person name="Hyatt D."/>
            <person name="Dill B.D."/>
            <person name="Land M.L."/>
            <person name="Verberkmoes N.C."/>
            <person name="Hettich R.L."/>
            <person name="Banfield J.F."/>
        </authorList>
    </citation>
    <scope>NUCLEOTIDE SEQUENCE [LARGE SCALE GENOMIC DNA]</scope>
</reference>